<dbReference type="Proteomes" id="UP001237823">
    <property type="component" value="Unassembled WGS sequence"/>
</dbReference>
<evidence type="ECO:0000256" key="1">
    <source>
        <dbReference type="SAM" id="Phobius"/>
    </source>
</evidence>
<organism evidence="2 3">
    <name type="scientific">Curtobacterium citri</name>
    <dbReference type="NCBI Taxonomy" id="3055139"/>
    <lineage>
        <taxon>Bacteria</taxon>
        <taxon>Bacillati</taxon>
        <taxon>Actinomycetota</taxon>
        <taxon>Actinomycetes</taxon>
        <taxon>Micrococcales</taxon>
        <taxon>Microbacteriaceae</taxon>
        <taxon>Curtobacterium</taxon>
    </lineage>
</organism>
<gene>
    <name evidence="2" type="ORF">QUG92_05565</name>
</gene>
<name>A0ABT7T4S5_9MICO</name>
<evidence type="ECO:0008006" key="4">
    <source>
        <dbReference type="Google" id="ProtNLM"/>
    </source>
</evidence>
<keyword evidence="1" id="KW-1133">Transmembrane helix</keyword>
<evidence type="ECO:0000313" key="2">
    <source>
        <dbReference type="EMBL" id="MDM7884568.1"/>
    </source>
</evidence>
<protein>
    <recommendedName>
        <fullName evidence="4">Prepilin-type N-terminal cleavage/methylation domain-containing protein</fullName>
    </recommendedName>
</protein>
<accession>A0ABT7T4S5</accession>
<comment type="caution">
    <text evidence="2">The sequence shown here is derived from an EMBL/GenBank/DDBJ whole genome shotgun (WGS) entry which is preliminary data.</text>
</comment>
<feature type="transmembrane region" description="Helical" evidence="1">
    <location>
        <begin position="24"/>
        <end position="46"/>
    </location>
</feature>
<keyword evidence="3" id="KW-1185">Reference proteome</keyword>
<proteinExistence type="predicted"/>
<dbReference type="RefSeq" id="WP_289457997.1">
    <property type="nucleotide sequence ID" value="NZ_JAUCML010000003.1"/>
</dbReference>
<reference evidence="2 3" key="1">
    <citation type="submission" date="2023-06" db="EMBL/GenBank/DDBJ databases">
        <authorList>
            <person name="Feng G."/>
            <person name="Li J."/>
            <person name="Zhu H."/>
        </authorList>
    </citation>
    <scope>NUCLEOTIDE SEQUENCE [LARGE SCALE GENOMIC DNA]</scope>
    <source>
        <strain evidence="2 3">RHCKG23</strain>
    </source>
</reference>
<dbReference type="EMBL" id="JAUCML010000003">
    <property type="protein sequence ID" value="MDM7884568.1"/>
    <property type="molecule type" value="Genomic_DNA"/>
</dbReference>
<keyword evidence="1" id="KW-0812">Transmembrane</keyword>
<keyword evidence="1" id="KW-0472">Membrane</keyword>
<dbReference type="InterPro" id="IPR008964">
    <property type="entry name" value="Invasin/intimin_cell_adhesion"/>
</dbReference>
<evidence type="ECO:0000313" key="3">
    <source>
        <dbReference type="Proteomes" id="UP001237823"/>
    </source>
</evidence>
<dbReference type="SUPFAM" id="SSF49373">
    <property type="entry name" value="Invasin/intimin cell-adhesion fragments"/>
    <property type="match status" value="1"/>
</dbReference>
<sequence>MRSLLLALQRRLLADGGFSITEVLVAMMVFALMSIGLAYGITNALVLTQESRARQTALNLASEDLDQLRSYANPFDIRSTATDERLESTVGGQKYVLTRTTQWVDSAGNSSSCGTDGTTLAYKSITSTVTWQNGKGKPLSVALDTLVAPNSRINADGTGAILVTIRNAAGTGASGIPVTIAANPGGGGATVKQPAPTDGSGCTYALQVQPGSYTVSASTPGGIDTTQQEVATNKTVTVAAGTDAAVTFTYDQAHTFQVDYATSYPGGTAKLPTNLSTTLYNGVGGSSVFPGTPRTIKAFPYRDGYQFMAGAFVTADGGGSATCLSPNPGKWTTATNGAIGQAPEAMNAPAGVVDSASQKVTVPMGIVVVPVDKDYPYITAVSDSAAPDFDPGCNAPSPKTLTFSGTTAGNVGIALPYGTWSIYQSKSPGSTASSNSKNIVQTASNKITYPNGGGQTNNAGFLIFKWGDTVTLDPRKAP</sequence>